<evidence type="ECO:0000313" key="2">
    <source>
        <dbReference type="Proteomes" id="UP000215914"/>
    </source>
</evidence>
<protein>
    <submittedName>
        <fullName evidence="1">Uncharacterized protein</fullName>
    </submittedName>
</protein>
<accession>A0A251VDH5</accession>
<dbReference type="AlphaFoldDB" id="A0A251VDH5"/>
<dbReference type="PANTHER" id="PTHR11439:SF489">
    <property type="entry name" value="RNA-DIRECTED DNA POLYMERASE"/>
    <property type="match status" value="1"/>
</dbReference>
<dbReference type="STRING" id="4232.A0A251VDH5"/>
<evidence type="ECO:0000313" key="1">
    <source>
        <dbReference type="EMBL" id="OTG33645.1"/>
    </source>
</evidence>
<dbReference type="EMBL" id="CM007891">
    <property type="protein sequence ID" value="OTG33645.1"/>
    <property type="molecule type" value="Genomic_DNA"/>
</dbReference>
<dbReference type="PANTHER" id="PTHR11439">
    <property type="entry name" value="GAG-POL-RELATED RETROTRANSPOSON"/>
    <property type="match status" value="1"/>
</dbReference>
<proteinExistence type="predicted"/>
<dbReference type="CDD" id="cd09272">
    <property type="entry name" value="RNase_HI_RT_Ty1"/>
    <property type="match status" value="1"/>
</dbReference>
<sequence length="133" mass="14701">MSMQVIICSSLAYYIKSTISRYSAEAEYRAMCAATSEIVWLLNILNELKINAKLPVSLFCDNTAAISIAANLVFHDGTKHFEIDLFFLRENFSKGVIKTVGVASEDQTAVVFTKGLLVQANDKVCDKLGCFAY</sequence>
<reference evidence="2" key="1">
    <citation type="journal article" date="2017" name="Nature">
        <title>The sunflower genome provides insights into oil metabolism, flowering and Asterid evolution.</title>
        <authorList>
            <person name="Badouin H."/>
            <person name="Gouzy J."/>
            <person name="Grassa C.J."/>
            <person name="Murat F."/>
            <person name="Staton S.E."/>
            <person name="Cottret L."/>
            <person name="Lelandais-Briere C."/>
            <person name="Owens G.L."/>
            <person name="Carrere S."/>
            <person name="Mayjonade B."/>
            <person name="Legrand L."/>
            <person name="Gill N."/>
            <person name="Kane N.C."/>
            <person name="Bowers J.E."/>
            <person name="Hubner S."/>
            <person name="Bellec A."/>
            <person name="Berard A."/>
            <person name="Berges H."/>
            <person name="Blanchet N."/>
            <person name="Boniface M.C."/>
            <person name="Brunel D."/>
            <person name="Catrice O."/>
            <person name="Chaidir N."/>
            <person name="Claudel C."/>
            <person name="Donnadieu C."/>
            <person name="Faraut T."/>
            <person name="Fievet G."/>
            <person name="Helmstetter N."/>
            <person name="King M."/>
            <person name="Knapp S.J."/>
            <person name="Lai Z."/>
            <person name="Le Paslier M.C."/>
            <person name="Lippi Y."/>
            <person name="Lorenzon L."/>
            <person name="Mandel J.R."/>
            <person name="Marage G."/>
            <person name="Marchand G."/>
            <person name="Marquand E."/>
            <person name="Bret-Mestries E."/>
            <person name="Morien E."/>
            <person name="Nambeesan S."/>
            <person name="Nguyen T."/>
            <person name="Pegot-Espagnet P."/>
            <person name="Pouilly N."/>
            <person name="Raftis F."/>
            <person name="Sallet E."/>
            <person name="Schiex T."/>
            <person name="Thomas J."/>
            <person name="Vandecasteele C."/>
            <person name="Vares D."/>
            <person name="Vear F."/>
            <person name="Vautrin S."/>
            <person name="Crespi M."/>
            <person name="Mangin B."/>
            <person name="Burke J.M."/>
            <person name="Salse J."/>
            <person name="Munos S."/>
            <person name="Vincourt P."/>
            <person name="Rieseberg L.H."/>
            <person name="Langlade N.B."/>
        </authorList>
    </citation>
    <scope>NUCLEOTIDE SEQUENCE [LARGE SCALE GENOMIC DNA]</scope>
    <source>
        <strain evidence="2">cv. SF193</strain>
    </source>
</reference>
<dbReference type="OMA" id="IATENIH"/>
<name>A0A251VDH5_HELAN</name>
<dbReference type="InParanoid" id="A0A251VDH5"/>
<gene>
    <name evidence="1" type="ORF">HannXRQ_Chr02g0036971</name>
</gene>
<organism evidence="1 2">
    <name type="scientific">Helianthus annuus</name>
    <name type="common">Common sunflower</name>
    <dbReference type="NCBI Taxonomy" id="4232"/>
    <lineage>
        <taxon>Eukaryota</taxon>
        <taxon>Viridiplantae</taxon>
        <taxon>Streptophyta</taxon>
        <taxon>Embryophyta</taxon>
        <taxon>Tracheophyta</taxon>
        <taxon>Spermatophyta</taxon>
        <taxon>Magnoliopsida</taxon>
        <taxon>eudicotyledons</taxon>
        <taxon>Gunneridae</taxon>
        <taxon>Pentapetalae</taxon>
        <taxon>asterids</taxon>
        <taxon>campanulids</taxon>
        <taxon>Asterales</taxon>
        <taxon>Asteraceae</taxon>
        <taxon>Asteroideae</taxon>
        <taxon>Heliantheae alliance</taxon>
        <taxon>Heliantheae</taxon>
        <taxon>Helianthus</taxon>
    </lineage>
</organism>
<keyword evidence="2" id="KW-1185">Reference proteome</keyword>
<dbReference type="Proteomes" id="UP000215914">
    <property type="component" value="Chromosome 2"/>
</dbReference>